<name>A0A0N5AZC3_9BILA</name>
<evidence type="ECO:0000313" key="1">
    <source>
        <dbReference type="Proteomes" id="UP000046393"/>
    </source>
</evidence>
<protein>
    <submittedName>
        <fullName evidence="2">Uncharacterized protein</fullName>
    </submittedName>
</protein>
<proteinExistence type="predicted"/>
<sequence>MKVWRINLVNYAAVSVVRRSEAVVRKELIYCSRYSLSEYLRHYSIVVGTLEIKDRCSSFVHHIGNPRLAYMAQQNFPLSDTDDLPKFHYANNAETMSRYELNGLNIVCVQCFEDENVRCSLTAAASSSLSPLAAALHMYW</sequence>
<organism evidence="1 2">
    <name type="scientific">Syphacia muris</name>
    <dbReference type="NCBI Taxonomy" id="451379"/>
    <lineage>
        <taxon>Eukaryota</taxon>
        <taxon>Metazoa</taxon>
        <taxon>Ecdysozoa</taxon>
        <taxon>Nematoda</taxon>
        <taxon>Chromadorea</taxon>
        <taxon>Rhabditida</taxon>
        <taxon>Spirurina</taxon>
        <taxon>Oxyuridomorpha</taxon>
        <taxon>Oxyuroidea</taxon>
        <taxon>Oxyuridae</taxon>
        <taxon>Syphacia</taxon>
    </lineage>
</organism>
<dbReference type="AlphaFoldDB" id="A0A0N5AZC3"/>
<keyword evidence="1" id="KW-1185">Reference proteome</keyword>
<dbReference type="WBParaSite" id="SMUV_0001034601-mRNA-1">
    <property type="protein sequence ID" value="SMUV_0001034601-mRNA-1"/>
    <property type="gene ID" value="SMUV_0001034601"/>
</dbReference>
<reference evidence="2" key="1">
    <citation type="submission" date="2017-02" db="UniProtKB">
        <authorList>
            <consortium name="WormBaseParasite"/>
        </authorList>
    </citation>
    <scope>IDENTIFICATION</scope>
</reference>
<evidence type="ECO:0000313" key="2">
    <source>
        <dbReference type="WBParaSite" id="SMUV_0001034601-mRNA-1"/>
    </source>
</evidence>
<accession>A0A0N5AZC3</accession>
<dbReference type="Proteomes" id="UP000046393">
    <property type="component" value="Unplaced"/>
</dbReference>